<keyword evidence="1" id="KW-0472">Membrane</keyword>
<keyword evidence="1" id="KW-1133">Transmembrane helix</keyword>
<evidence type="ECO:0000313" key="2">
    <source>
        <dbReference type="EMBL" id="AYV80702.1"/>
    </source>
</evidence>
<evidence type="ECO:0000256" key="1">
    <source>
        <dbReference type="SAM" id="Phobius"/>
    </source>
</evidence>
<organism evidence="2">
    <name type="scientific">Harvfovirus sp</name>
    <dbReference type="NCBI Taxonomy" id="2487768"/>
    <lineage>
        <taxon>Viruses</taxon>
        <taxon>Varidnaviria</taxon>
        <taxon>Bamfordvirae</taxon>
        <taxon>Nucleocytoviricota</taxon>
        <taxon>Megaviricetes</taxon>
        <taxon>Imitervirales</taxon>
        <taxon>Mimiviridae</taxon>
        <taxon>Klosneuvirinae</taxon>
    </lineage>
</organism>
<reference evidence="2" key="1">
    <citation type="submission" date="2018-10" db="EMBL/GenBank/DDBJ databases">
        <title>Hidden diversity of soil giant viruses.</title>
        <authorList>
            <person name="Schulz F."/>
            <person name="Alteio L."/>
            <person name="Goudeau D."/>
            <person name="Ryan E.M."/>
            <person name="Malmstrom R.R."/>
            <person name="Blanchard J."/>
            <person name="Woyke T."/>
        </authorList>
    </citation>
    <scope>NUCLEOTIDE SEQUENCE</scope>
    <source>
        <strain evidence="2">HAV1</strain>
    </source>
</reference>
<feature type="transmembrane region" description="Helical" evidence="1">
    <location>
        <begin position="12"/>
        <end position="36"/>
    </location>
</feature>
<name>A0A3G5A0L0_9VIRU</name>
<gene>
    <name evidence="2" type="ORF">Harvfovirus5_6</name>
</gene>
<sequence>MLYNMVSHFGQFSLIGVNFLTVILAAIIFYIVASWYQVLAKWIALKPDSNRDSFNASLKLAVIWTILVLMIFIITFYLTYNPKLKYLSDWGGHNVLDDPVEETGIGEVL</sequence>
<dbReference type="EMBL" id="MK072247">
    <property type="protein sequence ID" value="AYV80702.1"/>
    <property type="molecule type" value="Genomic_DNA"/>
</dbReference>
<keyword evidence="1" id="KW-0812">Transmembrane</keyword>
<accession>A0A3G5A0L0</accession>
<protein>
    <submittedName>
        <fullName evidence="2">Uncharacterized protein</fullName>
    </submittedName>
</protein>
<feature type="transmembrane region" description="Helical" evidence="1">
    <location>
        <begin position="56"/>
        <end position="78"/>
    </location>
</feature>
<proteinExistence type="predicted"/>